<keyword evidence="7 9" id="KW-0378">Hydrolase</keyword>
<dbReference type="SUPFAM" id="SSF52141">
    <property type="entry name" value="Uracil-DNA glycosylase-like"/>
    <property type="match status" value="1"/>
</dbReference>
<dbReference type="InterPro" id="IPR002043">
    <property type="entry name" value="UDG_fam1"/>
</dbReference>
<dbReference type="InterPro" id="IPR005122">
    <property type="entry name" value="Uracil-DNA_glycosylase-like"/>
</dbReference>
<accession>A0ABQ1I5R7</accession>
<keyword evidence="14" id="KW-1185">Reference proteome</keyword>
<evidence type="ECO:0000256" key="8">
    <source>
        <dbReference type="ARBA" id="ARBA00023204"/>
    </source>
</evidence>
<comment type="function">
    <text evidence="2 9 11">Excises uracil residues from the DNA which can arise as a result of misincorporation of dUMP residues by DNA polymerase or due to deamination of cytosine.</text>
</comment>
<feature type="domain" description="Uracil-DNA glycosylase-like" evidence="12">
    <location>
        <begin position="46"/>
        <end position="207"/>
    </location>
</feature>
<evidence type="ECO:0000256" key="1">
    <source>
        <dbReference type="ARBA" id="ARBA00001400"/>
    </source>
</evidence>
<dbReference type="EMBL" id="BMDY01000020">
    <property type="protein sequence ID" value="GGB15006.1"/>
    <property type="molecule type" value="Genomic_DNA"/>
</dbReference>
<gene>
    <name evidence="9 13" type="primary">ung</name>
    <name evidence="13" type="ORF">GCM10007414_30590</name>
</gene>
<dbReference type="NCBIfam" id="NF003589">
    <property type="entry name" value="PRK05254.1-2"/>
    <property type="match status" value="1"/>
</dbReference>
<dbReference type="NCBIfam" id="NF003592">
    <property type="entry name" value="PRK05254.1-5"/>
    <property type="match status" value="1"/>
</dbReference>
<dbReference type="NCBIfam" id="NF003588">
    <property type="entry name" value="PRK05254.1-1"/>
    <property type="match status" value="1"/>
</dbReference>
<dbReference type="PANTHER" id="PTHR11264:SF0">
    <property type="entry name" value="URACIL-DNA GLYCOSYLASE"/>
    <property type="match status" value="1"/>
</dbReference>
<dbReference type="SMART" id="SM00987">
    <property type="entry name" value="UreE_C"/>
    <property type="match status" value="1"/>
</dbReference>
<name>A0ABQ1I5R7_9ALTE</name>
<evidence type="ECO:0000256" key="9">
    <source>
        <dbReference type="HAMAP-Rule" id="MF_00148"/>
    </source>
</evidence>
<comment type="catalytic activity">
    <reaction evidence="1 9 11">
        <text>Hydrolyzes single-stranded DNA or mismatched double-stranded DNA and polynucleotides, releasing free uracil.</text>
        <dbReference type="EC" id="3.2.2.27"/>
    </reaction>
</comment>
<evidence type="ECO:0000256" key="2">
    <source>
        <dbReference type="ARBA" id="ARBA00002631"/>
    </source>
</evidence>
<dbReference type="NCBIfam" id="TIGR00628">
    <property type="entry name" value="ung"/>
    <property type="match status" value="1"/>
</dbReference>
<dbReference type="RefSeq" id="WP_055733434.1">
    <property type="nucleotide sequence ID" value="NZ_BMDY01000020.1"/>
</dbReference>
<comment type="subcellular location">
    <subcellularLocation>
        <location evidence="9">Cytoplasm</location>
    </subcellularLocation>
</comment>
<dbReference type="SMART" id="SM00986">
    <property type="entry name" value="UDG"/>
    <property type="match status" value="1"/>
</dbReference>
<dbReference type="InterPro" id="IPR036895">
    <property type="entry name" value="Uracil-DNA_glycosylase-like_sf"/>
</dbReference>
<evidence type="ECO:0000256" key="7">
    <source>
        <dbReference type="ARBA" id="ARBA00022801"/>
    </source>
</evidence>
<dbReference type="HAMAP" id="MF_00148">
    <property type="entry name" value="UDG"/>
    <property type="match status" value="1"/>
</dbReference>
<dbReference type="InterPro" id="IPR018085">
    <property type="entry name" value="Ura-DNA_Glyclase_AS"/>
</dbReference>
<dbReference type="CDD" id="cd10027">
    <property type="entry name" value="UDG-F1-like"/>
    <property type="match status" value="1"/>
</dbReference>
<dbReference type="Proteomes" id="UP000651977">
    <property type="component" value="Unassembled WGS sequence"/>
</dbReference>
<keyword evidence="9" id="KW-0963">Cytoplasm</keyword>
<protein>
    <recommendedName>
        <fullName evidence="5 9">Uracil-DNA glycosylase</fullName>
        <shortName evidence="9">UDG</shortName>
        <ecNumber evidence="4 9">3.2.2.27</ecNumber>
    </recommendedName>
</protein>
<dbReference type="Gene3D" id="3.40.470.10">
    <property type="entry name" value="Uracil-DNA glycosylase-like domain"/>
    <property type="match status" value="1"/>
</dbReference>
<dbReference type="PANTHER" id="PTHR11264">
    <property type="entry name" value="URACIL-DNA GLYCOSYLASE"/>
    <property type="match status" value="1"/>
</dbReference>
<organism evidence="13 14">
    <name type="scientific">Agarivorans gilvus</name>
    <dbReference type="NCBI Taxonomy" id="680279"/>
    <lineage>
        <taxon>Bacteria</taxon>
        <taxon>Pseudomonadati</taxon>
        <taxon>Pseudomonadota</taxon>
        <taxon>Gammaproteobacteria</taxon>
        <taxon>Alteromonadales</taxon>
        <taxon>Alteromonadaceae</taxon>
        <taxon>Agarivorans</taxon>
    </lineage>
</organism>
<evidence type="ECO:0000256" key="5">
    <source>
        <dbReference type="ARBA" id="ARBA00018429"/>
    </source>
</evidence>
<evidence type="ECO:0000256" key="11">
    <source>
        <dbReference type="RuleBase" id="RU003780"/>
    </source>
</evidence>
<keyword evidence="6 9" id="KW-0227">DNA damage</keyword>
<comment type="caution">
    <text evidence="13">The sequence shown here is derived from an EMBL/GenBank/DDBJ whole genome shotgun (WGS) entry which is preliminary data.</text>
</comment>
<dbReference type="Pfam" id="PF03167">
    <property type="entry name" value="UDG"/>
    <property type="match status" value="1"/>
</dbReference>
<reference evidence="14" key="1">
    <citation type="journal article" date="2019" name="Int. J. Syst. Evol. Microbiol.">
        <title>The Global Catalogue of Microorganisms (GCM) 10K type strain sequencing project: providing services to taxonomists for standard genome sequencing and annotation.</title>
        <authorList>
            <consortium name="The Broad Institute Genomics Platform"/>
            <consortium name="The Broad Institute Genome Sequencing Center for Infectious Disease"/>
            <person name="Wu L."/>
            <person name="Ma J."/>
        </authorList>
    </citation>
    <scope>NUCLEOTIDE SEQUENCE [LARGE SCALE GENOMIC DNA]</scope>
    <source>
        <strain evidence="14">CGMCC 1.10131</strain>
    </source>
</reference>
<keyword evidence="8 9" id="KW-0234">DNA repair</keyword>
<dbReference type="EC" id="3.2.2.27" evidence="4 9"/>
<evidence type="ECO:0000256" key="4">
    <source>
        <dbReference type="ARBA" id="ARBA00012030"/>
    </source>
</evidence>
<dbReference type="NCBIfam" id="NF003591">
    <property type="entry name" value="PRK05254.1-4"/>
    <property type="match status" value="1"/>
</dbReference>
<dbReference type="PROSITE" id="PS00130">
    <property type="entry name" value="U_DNA_GLYCOSYLASE"/>
    <property type="match status" value="1"/>
</dbReference>
<sequence length="219" mass="24265">MNDWQALFAAEQQQPYYQQLQARIAAERAAGRQIYPPQSQVFAAFDACPLAQVKVVILGQDPYHGEGQAHGLSFSVTEGTKIPPSLRNIYKELASDIDGFVIPEHGNLTAWAKQGVLLLNSVLTVEQAKAHSHAKWGWETFSDAVISAISQHCEGVVFLLWGAHAQKKGLLVESRKHHLLSSVHPSPLSAHRGFFGCRHFSKTNHLLQEQGKSAINWQL</sequence>
<evidence type="ECO:0000259" key="12">
    <source>
        <dbReference type="SMART" id="SM00986"/>
    </source>
</evidence>
<evidence type="ECO:0000256" key="6">
    <source>
        <dbReference type="ARBA" id="ARBA00022763"/>
    </source>
</evidence>
<feature type="active site" description="Proton acceptor" evidence="9 10">
    <location>
        <position position="61"/>
    </location>
</feature>
<evidence type="ECO:0000256" key="3">
    <source>
        <dbReference type="ARBA" id="ARBA00008184"/>
    </source>
</evidence>
<comment type="similarity">
    <text evidence="3 9 11">Belongs to the uracil-DNA glycosylase (UDG) superfamily. UNG family.</text>
</comment>
<evidence type="ECO:0000256" key="10">
    <source>
        <dbReference type="PROSITE-ProRule" id="PRU10072"/>
    </source>
</evidence>
<proteinExistence type="inferred from homology"/>
<evidence type="ECO:0000313" key="13">
    <source>
        <dbReference type="EMBL" id="GGB15006.1"/>
    </source>
</evidence>
<evidence type="ECO:0000313" key="14">
    <source>
        <dbReference type="Proteomes" id="UP000651977"/>
    </source>
</evidence>